<feature type="repeat" description="PPR" evidence="3">
    <location>
        <begin position="177"/>
        <end position="211"/>
    </location>
</feature>
<evidence type="ECO:0008006" key="6">
    <source>
        <dbReference type="Google" id="ProtNLM"/>
    </source>
</evidence>
<dbReference type="PROSITE" id="PS51375">
    <property type="entry name" value="PPR"/>
    <property type="match status" value="4"/>
</dbReference>
<dbReference type="Pfam" id="PF13041">
    <property type="entry name" value="PPR_2"/>
    <property type="match status" value="2"/>
</dbReference>
<dbReference type="NCBIfam" id="TIGR00756">
    <property type="entry name" value="PPR"/>
    <property type="match status" value="6"/>
</dbReference>
<dbReference type="Proteomes" id="UP001327560">
    <property type="component" value="Chromosome 2"/>
</dbReference>
<feature type="repeat" description="PPR" evidence="3">
    <location>
        <begin position="376"/>
        <end position="410"/>
    </location>
</feature>
<dbReference type="FunFam" id="1.25.40.10:FF:000031">
    <property type="entry name" value="Pentatricopeptide repeat-containing protein mitochondrial"/>
    <property type="match status" value="1"/>
</dbReference>
<keyword evidence="5" id="KW-1185">Reference proteome</keyword>
<reference evidence="4 5" key="1">
    <citation type="submission" date="2023-10" db="EMBL/GenBank/DDBJ databases">
        <title>Chromosome-scale genome assembly provides insights into flower coloration mechanisms of Canna indica.</title>
        <authorList>
            <person name="Li C."/>
        </authorList>
    </citation>
    <scope>NUCLEOTIDE SEQUENCE [LARGE SCALE GENOMIC DNA]</scope>
    <source>
        <tissue evidence="4">Flower</tissue>
    </source>
</reference>
<dbReference type="FunFam" id="1.25.40.10:FF:000073">
    <property type="entry name" value="Pentatricopeptide repeat-containing protein chloroplastic"/>
    <property type="match status" value="1"/>
</dbReference>
<dbReference type="InterPro" id="IPR011990">
    <property type="entry name" value="TPR-like_helical_dom_sf"/>
</dbReference>
<dbReference type="InterPro" id="IPR002885">
    <property type="entry name" value="PPR_rpt"/>
</dbReference>
<dbReference type="Pfam" id="PF01535">
    <property type="entry name" value="PPR"/>
    <property type="match status" value="4"/>
</dbReference>
<proteinExistence type="inferred from homology"/>
<dbReference type="Gene3D" id="1.25.40.10">
    <property type="entry name" value="Tetratricopeptide repeat domain"/>
    <property type="match status" value="3"/>
</dbReference>
<evidence type="ECO:0000256" key="2">
    <source>
        <dbReference type="ARBA" id="ARBA00061659"/>
    </source>
</evidence>
<dbReference type="AlphaFoldDB" id="A0AAQ3JWD2"/>
<evidence type="ECO:0000256" key="1">
    <source>
        <dbReference type="ARBA" id="ARBA00022737"/>
    </source>
</evidence>
<organism evidence="4 5">
    <name type="scientific">Canna indica</name>
    <name type="common">Indian-shot</name>
    <dbReference type="NCBI Taxonomy" id="4628"/>
    <lineage>
        <taxon>Eukaryota</taxon>
        <taxon>Viridiplantae</taxon>
        <taxon>Streptophyta</taxon>
        <taxon>Embryophyta</taxon>
        <taxon>Tracheophyta</taxon>
        <taxon>Spermatophyta</taxon>
        <taxon>Magnoliopsida</taxon>
        <taxon>Liliopsida</taxon>
        <taxon>Zingiberales</taxon>
        <taxon>Cannaceae</taxon>
        <taxon>Canna</taxon>
    </lineage>
</organism>
<gene>
    <name evidence="4" type="ORF">Cni_G06119</name>
</gene>
<dbReference type="GO" id="GO:0009451">
    <property type="term" value="P:RNA modification"/>
    <property type="evidence" value="ECO:0007669"/>
    <property type="project" value="InterPro"/>
</dbReference>
<dbReference type="Pfam" id="PF20431">
    <property type="entry name" value="E_motif"/>
    <property type="match status" value="1"/>
</dbReference>
<dbReference type="PANTHER" id="PTHR47926:SF459">
    <property type="entry name" value="PENTATRICOPEPTIDE REPEAT-CONTAINING PROTEIN"/>
    <property type="match status" value="1"/>
</dbReference>
<dbReference type="PANTHER" id="PTHR47926">
    <property type="entry name" value="PENTATRICOPEPTIDE REPEAT-CONTAINING PROTEIN"/>
    <property type="match status" value="1"/>
</dbReference>
<evidence type="ECO:0000313" key="4">
    <source>
        <dbReference type="EMBL" id="WOK97411.1"/>
    </source>
</evidence>
<sequence>MTAASTHPLQSALLHLLRRPKPSASFPQIHALLLTSGVTKDSFVSAEVAALLPVSLPLPAAFAALKQIHSVDRYQFPLLFNSLISGYARSKSPDLGFVVYKLMVADGIFPDRYTFPVVLKSCIKFSGLAEAVQLHGAAVKLSFACDLFVQNALVHLYAICGEFNHAGSLFDEMPVRDVVSWTSLISGYVRGGLFGIALKLFSLMDVESNIATLVSILVACGRLGDLNLGKMIHALVLKRESRLSLVAGNALLDMYLKCKSLEEAKNIFDELPERDIVSWTSFISGLVQCNHPKEALDVFNLMQASGVQPDNITLSSVLSACASMGALNYGRWIHGYMDQKRIQWDVHIGTAMIDMYAKCGCLDMAVHTFHEMPCKNVSSWNAMLGALAMHGHGNEVLDYFEQMVGLGINPNEVTFLAILSACSHAGLVKEGRHIFDLMTKNYNLVPWIEHYGCMVDLLGRAGLIEEAYGLVRCMPMRADVHIWGALLSACRAHGNVDLSQEILSHLLEIEPCDSGVYVLLSNIFAADSRWADVTRVRRLMRQRGVKKETGTSIIEVNGEVHKFVVGEFYHPQQNEIWLALSTLDKQLQLDEFLPSIRL</sequence>
<name>A0AAQ3JWD2_9LILI</name>
<dbReference type="FunFam" id="1.25.40.10:FF:000280">
    <property type="entry name" value="Pentatricopeptide repeat-containing protein"/>
    <property type="match status" value="1"/>
</dbReference>
<keyword evidence="1" id="KW-0677">Repeat</keyword>
<evidence type="ECO:0000256" key="3">
    <source>
        <dbReference type="PROSITE-ProRule" id="PRU00708"/>
    </source>
</evidence>
<protein>
    <recommendedName>
        <fullName evidence="6">Chlororespiratory reduction 4</fullName>
    </recommendedName>
</protein>
<accession>A0AAQ3JWD2</accession>
<dbReference type="InterPro" id="IPR046960">
    <property type="entry name" value="PPR_At4g14850-like_plant"/>
</dbReference>
<comment type="similarity">
    <text evidence="2">Belongs to the PPR family. PCMP-E subfamily.</text>
</comment>
<dbReference type="GO" id="GO:0003723">
    <property type="term" value="F:RNA binding"/>
    <property type="evidence" value="ECO:0007669"/>
    <property type="project" value="InterPro"/>
</dbReference>
<feature type="repeat" description="PPR" evidence="3">
    <location>
        <begin position="275"/>
        <end position="309"/>
    </location>
</feature>
<dbReference type="FunFam" id="1.25.40.10:FF:000968">
    <property type="entry name" value="Pentatricopeptide repeat-containing protein, mitochondrial"/>
    <property type="match status" value="1"/>
</dbReference>
<feature type="repeat" description="PPR" evidence="3">
    <location>
        <begin position="76"/>
        <end position="110"/>
    </location>
</feature>
<evidence type="ECO:0000313" key="5">
    <source>
        <dbReference type="Proteomes" id="UP001327560"/>
    </source>
</evidence>
<dbReference type="EMBL" id="CP136891">
    <property type="protein sequence ID" value="WOK97411.1"/>
    <property type="molecule type" value="Genomic_DNA"/>
</dbReference>
<dbReference type="InterPro" id="IPR046848">
    <property type="entry name" value="E_motif"/>
</dbReference>